<keyword evidence="3 5" id="KW-0863">Zinc-finger</keyword>
<dbReference type="SUPFAM" id="SSF57783">
    <property type="entry name" value="Zinc beta-ribbon"/>
    <property type="match status" value="1"/>
</dbReference>
<evidence type="ECO:0000256" key="5">
    <source>
        <dbReference type="PROSITE-ProRule" id="PRU00472"/>
    </source>
</evidence>
<keyword evidence="7" id="KW-1185">Reference proteome</keyword>
<protein>
    <submittedName>
        <fullName evidence="8">TFIIS-type domain-containing protein</fullName>
    </submittedName>
</protein>
<feature type="domain" description="TFIIS-type" evidence="6">
    <location>
        <begin position="69"/>
        <end position="94"/>
    </location>
</feature>
<dbReference type="SMART" id="SM00440">
    <property type="entry name" value="ZnF_C2C2"/>
    <property type="match status" value="1"/>
</dbReference>
<evidence type="ECO:0000256" key="2">
    <source>
        <dbReference type="ARBA" id="ARBA00022723"/>
    </source>
</evidence>
<dbReference type="GO" id="GO:0008270">
    <property type="term" value="F:zinc ion binding"/>
    <property type="evidence" value="ECO:0007669"/>
    <property type="project" value="UniProtKB-KW"/>
</dbReference>
<keyword evidence="1" id="KW-0804">Transcription</keyword>
<reference evidence="8" key="1">
    <citation type="submission" date="2022-11" db="UniProtKB">
        <authorList>
            <consortium name="WormBaseParasite"/>
        </authorList>
    </citation>
    <scope>IDENTIFICATION</scope>
</reference>
<dbReference type="GO" id="GO:0006386">
    <property type="term" value="P:termination of RNA polymerase III transcription"/>
    <property type="evidence" value="ECO:0007669"/>
    <property type="project" value="TreeGrafter"/>
</dbReference>
<keyword evidence="1" id="KW-0240">DNA-directed RNA polymerase</keyword>
<dbReference type="Pfam" id="PF01096">
    <property type="entry name" value="Zn_ribbon_TFIIS"/>
    <property type="match status" value="1"/>
</dbReference>
<dbReference type="PANTHER" id="PTHR11239:SF12">
    <property type="entry name" value="DNA-DIRECTED RNA POLYMERASE III SUBUNIT RPC10"/>
    <property type="match status" value="1"/>
</dbReference>
<dbReference type="GO" id="GO:0003899">
    <property type="term" value="F:DNA-directed RNA polymerase activity"/>
    <property type="evidence" value="ECO:0007669"/>
    <property type="project" value="InterPro"/>
</dbReference>
<dbReference type="PROSITE" id="PS51133">
    <property type="entry name" value="ZF_TFIIS_2"/>
    <property type="match status" value="1"/>
</dbReference>
<name>A0A915D8G9_9BILA</name>
<organism evidence="7 8">
    <name type="scientific">Ditylenchus dipsaci</name>
    <dbReference type="NCBI Taxonomy" id="166011"/>
    <lineage>
        <taxon>Eukaryota</taxon>
        <taxon>Metazoa</taxon>
        <taxon>Ecdysozoa</taxon>
        <taxon>Nematoda</taxon>
        <taxon>Chromadorea</taxon>
        <taxon>Rhabditida</taxon>
        <taxon>Tylenchina</taxon>
        <taxon>Tylenchomorpha</taxon>
        <taxon>Sphaerularioidea</taxon>
        <taxon>Anguinidae</taxon>
        <taxon>Anguininae</taxon>
        <taxon>Ditylenchus</taxon>
    </lineage>
</organism>
<evidence type="ECO:0000313" key="8">
    <source>
        <dbReference type="WBParaSite" id="jg17218"/>
    </source>
</evidence>
<dbReference type="Gene3D" id="2.20.25.10">
    <property type="match status" value="1"/>
</dbReference>
<sequence>MLPKNARFLSNLWFYAADRGKENGYAFTCKSCPYVLPITKAVTSRTYPQLKNLDEVLGGPSAWENAQITDEHCPRCSHDKAYFMQLQTRSADER</sequence>
<evidence type="ECO:0000259" key="6">
    <source>
        <dbReference type="PROSITE" id="PS51133"/>
    </source>
</evidence>
<dbReference type="InterPro" id="IPR012164">
    <property type="entry name" value="Rpa12/Rpb9/Rpc10/TFS"/>
</dbReference>
<dbReference type="Proteomes" id="UP000887574">
    <property type="component" value="Unplaced"/>
</dbReference>
<evidence type="ECO:0000313" key="7">
    <source>
        <dbReference type="Proteomes" id="UP000887574"/>
    </source>
</evidence>
<dbReference type="InterPro" id="IPR001222">
    <property type="entry name" value="Znf_TFIIS"/>
</dbReference>
<keyword evidence="4" id="KW-0862">Zinc</keyword>
<evidence type="ECO:0000256" key="3">
    <source>
        <dbReference type="ARBA" id="ARBA00022771"/>
    </source>
</evidence>
<dbReference type="GO" id="GO:0005666">
    <property type="term" value="C:RNA polymerase III complex"/>
    <property type="evidence" value="ECO:0007669"/>
    <property type="project" value="TreeGrafter"/>
</dbReference>
<dbReference type="PANTHER" id="PTHR11239">
    <property type="entry name" value="DNA-DIRECTED RNA POLYMERASE"/>
    <property type="match status" value="1"/>
</dbReference>
<accession>A0A915D8G9</accession>
<dbReference type="GO" id="GO:0003676">
    <property type="term" value="F:nucleic acid binding"/>
    <property type="evidence" value="ECO:0007669"/>
    <property type="project" value="InterPro"/>
</dbReference>
<evidence type="ECO:0000256" key="1">
    <source>
        <dbReference type="ARBA" id="ARBA00022478"/>
    </source>
</evidence>
<dbReference type="AlphaFoldDB" id="A0A915D8G9"/>
<keyword evidence="2" id="KW-0479">Metal-binding</keyword>
<dbReference type="WBParaSite" id="jg17218">
    <property type="protein sequence ID" value="jg17218"/>
    <property type="gene ID" value="jg17218"/>
</dbReference>
<proteinExistence type="predicted"/>
<evidence type="ECO:0000256" key="4">
    <source>
        <dbReference type="ARBA" id="ARBA00022833"/>
    </source>
</evidence>